<comment type="subcellular location">
    <subcellularLocation>
        <location evidence="2">Cytoplasm</location>
    </subcellularLocation>
</comment>
<dbReference type="GO" id="GO:0000287">
    <property type="term" value="F:magnesium ion binding"/>
    <property type="evidence" value="ECO:0007669"/>
    <property type="project" value="InterPro"/>
</dbReference>
<dbReference type="Proteomes" id="UP000298390">
    <property type="component" value="Unassembled WGS sequence"/>
</dbReference>
<name>A0A4Y9YIS5_9APHY</name>
<dbReference type="FunFam" id="3.30.70.120:FF:000003">
    <property type="entry name" value="ATP phosphoribosyltransferase"/>
    <property type="match status" value="1"/>
</dbReference>
<feature type="domain" description="Histidine biosynthesis HisG C-terminal" evidence="15">
    <location>
        <begin position="249"/>
        <end position="321"/>
    </location>
</feature>
<dbReference type="GO" id="GO:0003879">
    <property type="term" value="F:ATP phosphoribosyltransferase activity"/>
    <property type="evidence" value="ECO:0007669"/>
    <property type="project" value="UniProtKB-EC"/>
</dbReference>
<evidence type="ECO:0000256" key="3">
    <source>
        <dbReference type="ARBA" id="ARBA00004667"/>
    </source>
</evidence>
<keyword evidence="11" id="KW-0547">Nucleotide-binding</keyword>
<evidence type="ECO:0000256" key="6">
    <source>
        <dbReference type="ARBA" id="ARBA00020998"/>
    </source>
</evidence>
<dbReference type="InterPro" id="IPR001348">
    <property type="entry name" value="ATP_PRibTrfase_HisG"/>
</dbReference>
<dbReference type="Pfam" id="PF01634">
    <property type="entry name" value="HisG"/>
    <property type="match status" value="2"/>
</dbReference>
<evidence type="ECO:0000256" key="11">
    <source>
        <dbReference type="ARBA" id="ARBA00022741"/>
    </source>
</evidence>
<dbReference type="NCBIfam" id="TIGR03455">
    <property type="entry name" value="HisG_C-term"/>
    <property type="match status" value="1"/>
</dbReference>
<evidence type="ECO:0000256" key="13">
    <source>
        <dbReference type="ARBA" id="ARBA00023102"/>
    </source>
</evidence>
<sequence>MNVDALNGRLLFAIPKKGRLHEKCMELLAGADIQFRRDHRLDVCLVKNHNIALVFLPAADIPSFVGKGNVDLGITGQDVLQEAQMQQHVTEVLPLSFGKCALQVQVPEAGPIQTVEQLAGKRVVTSFEVLSGEYFGKLDEKLNLAEIARPISSTSAAASRQRARLGSRTVSVRTASARQVLFVSVPKLMPSPAVDLVESGDTMRAAGLHAIATLMQSEAVLIKSSTPKHESLDPLIKLITARIAGVVAASKYVVCEYNIPRAKLHDATGITPGRRAPTISPLEDEAWVAVSSMVEKKRVADVMDELVKIGAEDILIFNLDNCRV</sequence>
<evidence type="ECO:0000259" key="15">
    <source>
        <dbReference type="Pfam" id="PF08029"/>
    </source>
</evidence>
<accession>A0A4Y9YIS5</accession>
<dbReference type="InterPro" id="IPR013820">
    <property type="entry name" value="ATP_PRibTrfase_cat"/>
</dbReference>
<evidence type="ECO:0000256" key="8">
    <source>
        <dbReference type="ARBA" id="ARBA00022605"/>
    </source>
</evidence>
<feature type="domain" description="ATP phosphoribosyltransferase catalytic" evidence="14">
    <location>
        <begin position="194"/>
        <end position="241"/>
    </location>
</feature>
<feature type="domain" description="ATP phosphoribosyltransferase catalytic" evidence="14">
    <location>
        <begin position="58"/>
        <end position="144"/>
    </location>
</feature>
<comment type="pathway">
    <text evidence="3">Amino-acid biosynthesis; L-histidine biosynthesis; L-histidine from 5-phospho-alpha-D-ribose 1-diphosphate: step 1/9.</text>
</comment>
<evidence type="ECO:0000313" key="17">
    <source>
        <dbReference type="Proteomes" id="UP000298390"/>
    </source>
</evidence>
<comment type="similarity">
    <text evidence="4">Belongs to the ATP phosphoribosyltransferase family.</text>
</comment>
<keyword evidence="10" id="KW-0808">Transferase</keyword>
<evidence type="ECO:0000256" key="12">
    <source>
        <dbReference type="ARBA" id="ARBA00022840"/>
    </source>
</evidence>
<keyword evidence="8" id="KW-0028">Amino-acid biosynthesis</keyword>
<evidence type="ECO:0000256" key="5">
    <source>
        <dbReference type="ARBA" id="ARBA00011946"/>
    </source>
</evidence>
<evidence type="ECO:0000256" key="10">
    <source>
        <dbReference type="ARBA" id="ARBA00022679"/>
    </source>
</evidence>
<evidence type="ECO:0000256" key="4">
    <source>
        <dbReference type="ARBA" id="ARBA00009372"/>
    </source>
</evidence>
<keyword evidence="13" id="KW-0368">Histidine biosynthesis</keyword>
<dbReference type="GO" id="GO:0000105">
    <property type="term" value="P:L-histidine biosynthetic process"/>
    <property type="evidence" value="ECO:0007669"/>
    <property type="project" value="UniProtKB-UniPathway"/>
</dbReference>
<dbReference type="STRING" id="34475.A0A4Y9YIS5"/>
<dbReference type="Gene3D" id="3.40.190.10">
    <property type="entry name" value="Periplasmic binding protein-like II"/>
    <property type="match status" value="1"/>
</dbReference>
<dbReference type="SUPFAM" id="SSF53850">
    <property type="entry name" value="Periplasmic binding protein-like II"/>
    <property type="match status" value="2"/>
</dbReference>
<evidence type="ECO:0000256" key="1">
    <source>
        <dbReference type="ARBA" id="ARBA00000915"/>
    </source>
</evidence>
<keyword evidence="7" id="KW-0963">Cytoplasm</keyword>
<evidence type="ECO:0000256" key="7">
    <source>
        <dbReference type="ARBA" id="ARBA00022490"/>
    </source>
</evidence>
<dbReference type="GO" id="GO:0005524">
    <property type="term" value="F:ATP binding"/>
    <property type="evidence" value="ECO:0007669"/>
    <property type="project" value="UniProtKB-KW"/>
</dbReference>
<keyword evidence="9" id="KW-0328">Glycosyltransferase</keyword>
<keyword evidence="12" id="KW-0067">ATP-binding</keyword>
<dbReference type="InterPro" id="IPR015867">
    <property type="entry name" value="N-reg_PII/ATP_PRibTrfase_C"/>
</dbReference>
<evidence type="ECO:0000313" key="16">
    <source>
        <dbReference type="EMBL" id="TFY62052.1"/>
    </source>
</evidence>
<dbReference type="NCBIfam" id="TIGR00070">
    <property type="entry name" value="hisG"/>
    <property type="match status" value="1"/>
</dbReference>
<dbReference type="Gene3D" id="3.30.70.120">
    <property type="match status" value="1"/>
</dbReference>
<organism evidence="16 17">
    <name type="scientific">Rhodofomes roseus</name>
    <dbReference type="NCBI Taxonomy" id="34475"/>
    <lineage>
        <taxon>Eukaryota</taxon>
        <taxon>Fungi</taxon>
        <taxon>Dikarya</taxon>
        <taxon>Basidiomycota</taxon>
        <taxon>Agaricomycotina</taxon>
        <taxon>Agaricomycetes</taxon>
        <taxon>Polyporales</taxon>
        <taxon>Rhodofomes</taxon>
    </lineage>
</organism>
<protein>
    <recommendedName>
        <fullName evidence="6">ATP phosphoribosyltransferase</fullName>
        <ecNumber evidence="5">2.4.2.17</ecNumber>
    </recommendedName>
</protein>
<evidence type="ECO:0000256" key="9">
    <source>
        <dbReference type="ARBA" id="ARBA00022676"/>
    </source>
</evidence>
<dbReference type="FunFam" id="3.40.190.10:FF:000082">
    <property type="entry name" value="ATP phosphoribosyltransferase"/>
    <property type="match status" value="1"/>
</dbReference>
<dbReference type="UniPathway" id="UPA00031">
    <property type="reaction ID" value="UER00006"/>
</dbReference>
<dbReference type="GO" id="GO:0005737">
    <property type="term" value="C:cytoplasm"/>
    <property type="evidence" value="ECO:0007669"/>
    <property type="project" value="UniProtKB-SubCell"/>
</dbReference>
<dbReference type="InterPro" id="IPR013115">
    <property type="entry name" value="HisG_C"/>
</dbReference>
<dbReference type="Pfam" id="PF08029">
    <property type="entry name" value="HisG_C"/>
    <property type="match status" value="1"/>
</dbReference>
<comment type="catalytic activity">
    <reaction evidence="1">
        <text>1-(5-phospho-beta-D-ribosyl)-ATP + diphosphate = 5-phospho-alpha-D-ribose 1-diphosphate + ATP</text>
        <dbReference type="Rhea" id="RHEA:18473"/>
        <dbReference type="ChEBI" id="CHEBI:30616"/>
        <dbReference type="ChEBI" id="CHEBI:33019"/>
        <dbReference type="ChEBI" id="CHEBI:58017"/>
        <dbReference type="ChEBI" id="CHEBI:73183"/>
        <dbReference type="EC" id="2.4.2.17"/>
    </reaction>
</comment>
<dbReference type="SUPFAM" id="SSF54913">
    <property type="entry name" value="GlnB-like"/>
    <property type="match status" value="1"/>
</dbReference>
<proteinExistence type="inferred from homology"/>
<dbReference type="EMBL" id="SEKV01000182">
    <property type="protein sequence ID" value="TFY62052.1"/>
    <property type="molecule type" value="Genomic_DNA"/>
</dbReference>
<dbReference type="PANTHER" id="PTHR21403">
    <property type="entry name" value="ATP PHOSPHORIBOSYLTRANSFERASE ATP-PRTASE"/>
    <property type="match status" value="1"/>
</dbReference>
<comment type="caution">
    <text evidence="16">The sequence shown here is derived from an EMBL/GenBank/DDBJ whole genome shotgun (WGS) entry which is preliminary data.</text>
</comment>
<dbReference type="PANTHER" id="PTHR21403:SF8">
    <property type="entry name" value="ATP PHOSPHORIBOSYLTRANSFERASE"/>
    <property type="match status" value="1"/>
</dbReference>
<reference evidence="16 17" key="1">
    <citation type="submission" date="2019-01" db="EMBL/GenBank/DDBJ databases">
        <title>Genome sequencing of the rare red list fungi Fomitopsis rosea.</title>
        <authorList>
            <person name="Buettner E."/>
            <person name="Kellner H."/>
        </authorList>
    </citation>
    <scope>NUCLEOTIDE SEQUENCE [LARGE SCALE GENOMIC DNA]</scope>
    <source>
        <strain evidence="16 17">DSM 105464</strain>
    </source>
</reference>
<dbReference type="InterPro" id="IPR011322">
    <property type="entry name" value="N-reg_PII-like_a/b"/>
</dbReference>
<evidence type="ECO:0000256" key="2">
    <source>
        <dbReference type="ARBA" id="ARBA00004496"/>
    </source>
</evidence>
<gene>
    <name evidence="16" type="ORF">EVJ58_g4107</name>
</gene>
<dbReference type="EC" id="2.4.2.17" evidence="5"/>
<evidence type="ECO:0000259" key="14">
    <source>
        <dbReference type="Pfam" id="PF01634"/>
    </source>
</evidence>
<dbReference type="AlphaFoldDB" id="A0A4Y9YIS5"/>